<comment type="caution">
    <text evidence="1">The sequence shown here is derived from an EMBL/GenBank/DDBJ whole genome shotgun (WGS) entry which is preliminary data.</text>
</comment>
<proteinExistence type="predicted"/>
<reference evidence="1 2" key="1">
    <citation type="submission" date="2024-09" db="EMBL/GenBank/DDBJ databases">
        <authorList>
            <person name="Sun Q."/>
            <person name="Mori K."/>
        </authorList>
    </citation>
    <scope>NUCLEOTIDE SEQUENCE [LARGE SCALE GENOMIC DNA]</scope>
    <source>
        <strain evidence="1 2">CECT 8286</strain>
    </source>
</reference>
<dbReference type="EMBL" id="JBHMEZ010000014">
    <property type="protein sequence ID" value="MFB9054552.1"/>
    <property type="molecule type" value="Genomic_DNA"/>
</dbReference>
<protein>
    <submittedName>
        <fullName evidence="1">Uncharacterized protein</fullName>
    </submittedName>
</protein>
<name>A0ABV5F549_9FLAO</name>
<dbReference type="Proteomes" id="UP001589605">
    <property type="component" value="Unassembled WGS sequence"/>
</dbReference>
<dbReference type="RefSeq" id="WP_382384193.1">
    <property type="nucleotide sequence ID" value="NZ_JBHMEZ010000014.1"/>
</dbReference>
<accession>A0ABV5F549</accession>
<organism evidence="1 2">
    <name type="scientific">Formosa undariae</name>
    <dbReference type="NCBI Taxonomy" id="1325436"/>
    <lineage>
        <taxon>Bacteria</taxon>
        <taxon>Pseudomonadati</taxon>
        <taxon>Bacteroidota</taxon>
        <taxon>Flavobacteriia</taxon>
        <taxon>Flavobacteriales</taxon>
        <taxon>Flavobacteriaceae</taxon>
        <taxon>Formosa</taxon>
    </lineage>
</organism>
<gene>
    <name evidence="1" type="ORF">ACFFVB_15790</name>
</gene>
<keyword evidence="2" id="KW-1185">Reference proteome</keyword>
<evidence type="ECO:0000313" key="1">
    <source>
        <dbReference type="EMBL" id="MFB9054552.1"/>
    </source>
</evidence>
<sequence length="44" mass="5156">MQRLRAEKLIHGDTFQRPAIDDSIHLQKVTMIIKSINALRKMHT</sequence>
<evidence type="ECO:0000313" key="2">
    <source>
        <dbReference type="Proteomes" id="UP001589605"/>
    </source>
</evidence>